<comment type="caution">
    <text evidence="1">The sequence shown here is derived from an EMBL/GenBank/DDBJ whole genome shotgun (WGS) entry which is preliminary data.</text>
</comment>
<dbReference type="EMBL" id="JAGGKT010000002">
    <property type="protein sequence ID" value="MBP1931416.1"/>
    <property type="molecule type" value="Genomic_DNA"/>
</dbReference>
<sequence length="78" mass="9125">MDYELQQADGIWKFIIDISDKAMITNILQNRHELNIFVVTEGQPVQKSWYYSKDGLVEYNHETGKMNILADVKIDYSV</sequence>
<evidence type="ECO:0000313" key="2">
    <source>
        <dbReference type="Proteomes" id="UP001519343"/>
    </source>
</evidence>
<organism evidence="1 2">
    <name type="scientific">Ammoniphilus resinae</name>
    <dbReference type="NCBI Taxonomy" id="861532"/>
    <lineage>
        <taxon>Bacteria</taxon>
        <taxon>Bacillati</taxon>
        <taxon>Bacillota</taxon>
        <taxon>Bacilli</taxon>
        <taxon>Bacillales</taxon>
        <taxon>Paenibacillaceae</taxon>
        <taxon>Aneurinibacillus group</taxon>
        <taxon>Ammoniphilus</taxon>
    </lineage>
</organism>
<gene>
    <name evidence="1" type="ORF">J2Z37_001413</name>
</gene>
<proteinExistence type="predicted"/>
<reference evidence="1 2" key="1">
    <citation type="submission" date="2021-03" db="EMBL/GenBank/DDBJ databases">
        <title>Genomic Encyclopedia of Type Strains, Phase IV (KMG-IV): sequencing the most valuable type-strain genomes for metagenomic binning, comparative biology and taxonomic classification.</title>
        <authorList>
            <person name="Goeker M."/>
        </authorList>
    </citation>
    <scope>NUCLEOTIDE SEQUENCE [LARGE SCALE GENOMIC DNA]</scope>
    <source>
        <strain evidence="1 2">DSM 24738</strain>
    </source>
</reference>
<name>A0ABS4GMD9_9BACL</name>
<keyword evidence="2" id="KW-1185">Reference proteome</keyword>
<accession>A0ABS4GMD9</accession>
<dbReference type="Proteomes" id="UP001519343">
    <property type="component" value="Unassembled WGS sequence"/>
</dbReference>
<protein>
    <submittedName>
        <fullName evidence="1">Uncharacterized protein</fullName>
    </submittedName>
</protein>
<evidence type="ECO:0000313" key="1">
    <source>
        <dbReference type="EMBL" id="MBP1931416.1"/>
    </source>
</evidence>
<dbReference type="RefSeq" id="WP_209809480.1">
    <property type="nucleotide sequence ID" value="NZ_JAGGKT010000002.1"/>
</dbReference>